<dbReference type="PROSITE" id="PS50850">
    <property type="entry name" value="MFS"/>
    <property type="match status" value="1"/>
</dbReference>
<dbReference type="GO" id="GO:0022857">
    <property type="term" value="F:transmembrane transporter activity"/>
    <property type="evidence" value="ECO:0007669"/>
    <property type="project" value="InterPro"/>
</dbReference>
<protein>
    <submittedName>
        <fullName evidence="8">YbfB/YjiJ family MFS transporter</fullName>
    </submittedName>
</protein>
<proteinExistence type="predicted"/>
<comment type="subcellular location">
    <subcellularLocation>
        <location evidence="1">Cell membrane</location>
        <topology evidence="1">Multi-pass membrane protein</topology>
    </subcellularLocation>
</comment>
<reference evidence="8 9" key="2">
    <citation type="journal article" date="2019" name="Int. J. Syst. Evol. Microbiol.">
        <title>Anaerobacillus isosaccharinicus sp. nov., an alkaliphilic bacterium which degrades isosaccharinic acid.</title>
        <authorList>
            <person name="Bassil N.M."/>
            <person name="Lloyd J.R."/>
        </authorList>
    </citation>
    <scope>NUCLEOTIDE SEQUENCE [LARGE SCALE GENOMIC DNA]</scope>
    <source>
        <strain evidence="8 9">NB2006</strain>
    </source>
</reference>
<feature type="domain" description="Major facilitator superfamily (MFS) profile" evidence="7">
    <location>
        <begin position="8"/>
        <end position="384"/>
    </location>
</feature>
<evidence type="ECO:0000256" key="1">
    <source>
        <dbReference type="ARBA" id="ARBA00004651"/>
    </source>
</evidence>
<keyword evidence="5 6" id="KW-0472">Membrane</keyword>
<dbReference type="CDD" id="cd06180">
    <property type="entry name" value="MFS_YjiJ"/>
    <property type="match status" value="1"/>
</dbReference>
<accession>A0A7S7L777</accession>
<feature type="transmembrane region" description="Helical" evidence="6">
    <location>
        <begin position="360"/>
        <end position="376"/>
    </location>
</feature>
<keyword evidence="2" id="KW-0813">Transport</keyword>
<dbReference type="Gene3D" id="1.20.1250.20">
    <property type="entry name" value="MFS general substrate transporter like domains"/>
    <property type="match status" value="2"/>
</dbReference>
<dbReference type="KEGG" id="aia:AWH56_023970"/>
<feature type="transmembrane region" description="Helical" evidence="6">
    <location>
        <begin position="75"/>
        <end position="97"/>
    </location>
</feature>
<feature type="transmembrane region" description="Helical" evidence="6">
    <location>
        <begin position="244"/>
        <end position="263"/>
    </location>
</feature>
<dbReference type="Pfam" id="PF06779">
    <property type="entry name" value="MFS_4"/>
    <property type="match status" value="1"/>
</dbReference>
<evidence type="ECO:0000256" key="5">
    <source>
        <dbReference type="ARBA" id="ARBA00023136"/>
    </source>
</evidence>
<keyword evidence="9" id="KW-1185">Reference proteome</keyword>
<feature type="transmembrane region" description="Helical" evidence="6">
    <location>
        <begin position="296"/>
        <end position="317"/>
    </location>
</feature>
<dbReference type="Proteomes" id="UP000180175">
    <property type="component" value="Chromosome"/>
</dbReference>
<feature type="transmembrane region" description="Helical" evidence="6">
    <location>
        <begin position="7"/>
        <end position="28"/>
    </location>
</feature>
<dbReference type="InterPro" id="IPR010645">
    <property type="entry name" value="MFS_4"/>
</dbReference>
<evidence type="ECO:0000313" key="8">
    <source>
        <dbReference type="EMBL" id="QOY35685.1"/>
    </source>
</evidence>
<evidence type="ECO:0000256" key="3">
    <source>
        <dbReference type="ARBA" id="ARBA00022692"/>
    </source>
</evidence>
<evidence type="ECO:0000259" key="7">
    <source>
        <dbReference type="PROSITE" id="PS50850"/>
    </source>
</evidence>
<feature type="transmembrane region" description="Helical" evidence="6">
    <location>
        <begin position="48"/>
        <end position="68"/>
    </location>
</feature>
<evidence type="ECO:0000256" key="2">
    <source>
        <dbReference type="ARBA" id="ARBA00022448"/>
    </source>
</evidence>
<evidence type="ECO:0000256" key="4">
    <source>
        <dbReference type="ARBA" id="ARBA00022989"/>
    </source>
</evidence>
<dbReference type="PANTHER" id="PTHR23537:SF1">
    <property type="entry name" value="SUGAR TRANSPORTER"/>
    <property type="match status" value="1"/>
</dbReference>
<name>A0A7S7L777_9BACI</name>
<dbReference type="GO" id="GO:0005886">
    <property type="term" value="C:plasma membrane"/>
    <property type="evidence" value="ECO:0007669"/>
    <property type="project" value="UniProtKB-SubCell"/>
</dbReference>
<gene>
    <name evidence="8" type="ORF">AWH56_023970</name>
</gene>
<organism evidence="8 9">
    <name type="scientific">Anaerobacillus isosaccharinicus</name>
    <dbReference type="NCBI Taxonomy" id="1532552"/>
    <lineage>
        <taxon>Bacteria</taxon>
        <taxon>Bacillati</taxon>
        <taxon>Bacillota</taxon>
        <taxon>Bacilli</taxon>
        <taxon>Bacillales</taxon>
        <taxon>Bacillaceae</taxon>
        <taxon>Anaerobacillus</taxon>
    </lineage>
</organism>
<dbReference type="InterPro" id="IPR020846">
    <property type="entry name" value="MFS_dom"/>
</dbReference>
<reference evidence="8 9" key="1">
    <citation type="journal article" date="2017" name="Genome Announc.">
        <title>Draft Genome Sequences of Four Alkaliphilic Bacteria Belonging to the Anaerobacillus Genus.</title>
        <authorList>
            <person name="Bassil N.M."/>
            <person name="Lloyd J.R."/>
        </authorList>
    </citation>
    <scope>NUCLEOTIDE SEQUENCE [LARGE SCALE GENOMIC DNA]</scope>
    <source>
        <strain evidence="8 9">NB2006</strain>
    </source>
</reference>
<dbReference type="RefSeq" id="WP_182080794.1">
    <property type="nucleotide sequence ID" value="NZ_CP063356.2"/>
</dbReference>
<keyword evidence="4 6" id="KW-1133">Transmembrane helix</keyword>
<evidence type="ECO:0000313" key="9">
    <source>
        <dbReference type="Proteomes" id="UP000180175"/>
    </source>
</evidence>
<feature type="transmembrane region" description="Helical" evidence="6">
    <location>
        <begin position="160"/>
        <end position="182"/>
    </location>
</feature>
<feature type="transmembrane region" description="Helical" evidence="6">
    <location>
        <begin position="103"/>
        <end position="122"/>
    </location>
</feature>
<dbReference type="InterPro" id="IPR036259">
    <property type="entry name" value="MFS_trans_sf"/>
</dbReference>
<keyword evidence="3 6" id="KW-0812">Transmembrane</keyword>
<dbReference type="PANTHER" id="PTHR23537">
    <property type="match status" value="1"/>
</dbReference>
<dbReference type="SUPFAM" id="SSF103473">
    <property type="entry name" value="MFS general substrate transporter"/>
    <property type="match status" value="1"/>
</dbReference>
<feature type="transmembrane region" description="Helical" evidence="6">
    <location>
        <begin position="329"/>
        <end position="354"/>
    </location>
</feature>
<feature type="transmembrane region" description="Helical" evidence="6">
    <location>
        <begin position="270"/>
        <end position="290"/>
    </location>
</feature>
<sequence>MKDRSGYVIVIAGLCCLAIAMGIGRFAYTPLLPLMQEAEQFTSVLAGNLASLNYIGYLVGAVVAGLRVKRSMMRLYLFLVISILTTLLMGLTANVIVWMFLRFVSGIASGLIFVFSSSIVLDEISKRGQTRLSGILYGGVGLGIFLSGIVVPLLPSPALWYLGWYVLGGICVVFFVVVLIGFRGLDGEVTVAITQSNSQLPKQKKLLHRLYISYGCEGFGYIICATFLISMITKADFFSWHPATVWAAVGVAAIPSCIIWASLGNRFGNVIALRLAYVLQIIGVLMPIVFKHDVTAIIGACLFGATFMGITTLSITIGKELFIGSSTKVISSLTVFYGIGQILGPTITGFVAFLFNGYEGAMALSAGVLILALLSFQSSKFKEEI</sequence>
<evidence type="ECO:0000256" key="6">
    <source>
        <dbReference type="SAM" id="Phobius"/>
    </source>
</evidence>
<feature type="transmembrane region" description="Helical" evidence="6">
    <location>
        <begin position="134"/>
        <end position="154"/>
    </location>
</feature>
<dbReference type="EMBL" id="CP063356">
    <property type="protein sequence ID" value="QOY35685.1"/>
    <property type="molecule type" value="Genomic_DNA"/>
</dbReference>
<dbReference type="AlphaFoldDB" id="A0A7S7L777"/>
<feature type="transmembrane region" description="Helical" evidence="6">
    <location>
        <begin position="211"/>
        <end position="232"/>
    </location>
</feature>